<evidence type="ECO:0008006" key="5">
    <source>
        <dbReference type="Google" id="ProtNLM"/>
    </source>
</evidence>
<accession>A0A5R9J1D8</accession>
<feature type="signal peptide" evidence="2">
    <location>
        <begin position="1"/>
        <end position="19"/>
    </location>
</feature>
<evidence type="ECO:0000313" key="4">
    <source>
        <dbReference type="Proteomes" id="UP000305654"/>
    </source>
</evidence>
<evidence type="ECO:0000256" key="1">
    <source>
        <dbReference type="SAM" id="MobiDB-lite"/>
    </source>
</evidence>
<evidence type="ECO:0000256" key="2">
    <source>
        <dbReference type="SAM" id="SignalP"/>
    </source>
</evidence>
<feature type="chain" id="PRO_5024323565" description="PepSY domain-containing protein" evidence="2">
    <location>
        <begin position="20"/>
        <end position="152"/>
    </location>
</feature>
<feature type="region of interest" description="Disordered" evidence="1">
    <location>
        <begin position="23"/>
        <end position="105"/>
    </location>
</feature>
<sequence>MKTLPLAFAFTLAATAALAQTTIAPGNSGTNSSTGMTGRQASPSQANPMQTGMQPGAAASSPGMGMPSRNGASIASGDNNQAVATTDSNAMQPAHGANSFSRGEARRRIESHGFQNVSDLRKSNHGVWMGKGMKDGQPVHVWLDYKGNVGQR</sequence>
<feature type="compositionally biased region" description="Polar residues" evidence="1">
    <location>
        <begin position="70"/>
        <end position="91"/>
    </location>
</feature>
<reference evidence="3 4" key="1">
    <citation type="submission" date="2019-05" db="EMBL/GenBank/DDBJ databases">
        <authorList>
            <person name="Pankratov T."/>
            <person name="Grouzdev D."/>
        </authorList>
    </citation>
    <scope>NUCLEOTIDE SEQUENCE [LARGE SCALE GENOMIC DNA]</scope>
    <source>
        <strain evidence="3 4">KEBCLARHB70R</strain>
    </source>
</reference>
<feature type="compositionally biased region" description="Polar residues" evidence="1">
    <location>
        <begin position="27"/>
        <end position="53"/>
    </location>
</feature>
<dbReference type="Proteomes" id="UP000305654">
    <property type="component" value="Unassembled WGS sequence"/>
</dbReference>
<dbReference type="RefSeq" id="WP_138327929.1">
    <property type="nucleotide sequence ID" value="NZ_VCDI01000011.1"/>
</dbReference>
<keyword evidence="2" id="KW-0732">Signal</keyword>
<keyword evidence="4" id="KW-1185">Reference proteome</keyword>
<dbReference type="AlphaFoldDB" id="A0A5R9J1D8"/>
<dbReference type="OrthoDB" id="7376531at2"/>
<gene>
    <name evidence="3" type="ORF">FE263_20625</name>
</gene>
<comment type="caution">
    <text evidence="3">The sequence shown here is derived from an EMBL/GenBank/DDBJ whole genome shotgun (WGS) entry which is preliminary data.</text>
</comment>
<name>A0A5R9J1D8_9PROT</name>
<protein>
    <recommendedName>
        <fullName evidence="5">PepSY domain-containing protein</fullName>
    </recommendedName>
</protein>
<evidence type="ECO:0000313" key="3">
    <source>
        <dbReference type="EMBL" id="TLU70769.1"/>
    </source>
</evidence>
<dbReference type="EMBL" id="VCDI01000011">
    <property type="protein sequence ID" value="TLU70769.1"/>
    <property type="molecule type" value="Genomic_DNA"/>
</dbReference>
<organism evidence="3 4">
    <name type="scientific">Lichenicoccus roseus</name>
    <dbReference type="NCBI Taxonomy" id="2683649"/>
    <lineage>
        <taxon>Bacteria</taxon>
        <taxon>Pseudomonadati</taxon>
        <taxon>Pseudomonadota</taxon>
        <taxon>Alphaproteobacteria</taxon>
        <taxon>Acetobacterales</taxon>
        <taxon>Acetobacteraceae</taxon>
        <taxon>Lichenicoccus</taxon>
    </lineage>
</organism>
<proteinExistence type="predicted"/>